<sequence>MWLNELWFVVIAVLWIGFFVLEGFDFGVGALLPVVGRDERGRRVLINTIGPVWDGNEVWLLTAAGATFAAFPDWYATMFSGFYLPMLLLLVCLIVRGVAFEYRGKGSTDTWRARWDVAITGTSWLLAALFGVVFGNLVAGVPIDASGEYVGGLGDLLQPFALLTGLCTLLLFLTHGAVFLALKSAGEVRDRARRAVQQLAPAALVVVLLTVTWQQFQRTSVLALVLGVVAVLGLVAAGLATRRSRDGWAFVSTAVSVLGLVSGWFAALHPAVMPSSLDPAFSLTLTTAASGPYTLEVMSWVSLFLVPFVVGYQAWSYWVFRKRISVKMIPAHTPPAVPAGPPGSR</sequence>
<gene>
    <name evidence="13" type="primary">cydB</name>
    <name evidence="13" type="ORF">GIS00_21220</name>
</gene>
<feature type="transmembrane region" description="Helical" evidence="12">
    <location>
        <begin position="123"/>
        <end position="141"/>
    </location>
</feature>
<dbReference type="AlphaFoldDB" id="A0A7K1FQN7"/>
<keyword evidence="6 12" id="KW-0812">Transmembrane</keyword>
<proteinExistence type="inferred from homology"/>
<feature type="transmembrane region" description="Helical" evidence="12">
    <location>
        <begin position="194"/>
        <end position="213"/>
    </location>
</feature>
<dbReference type="GO" id="GO:0070069">
    <property type="term" value="C:cytochrome complex"/>
    <property type="evidence" value="ECO:0007669"/>
    <property type="project" value="TreeGrafter"/>
</dbReference>
<keyword evidence="7" id="KW-0479">Metal-binding</keyword>
<feature type="transmembrane region" description="Helical" evidence="12">
    <location>
        <begin position="6"/>
        <end position="36"/>
    </location>
</feature>
<keyword evidence="4" id="KW-1003">Cell membrane</keyword>
<evidence type="ECO:0000256" key="10">
    <source>
        <dbReference type="ARBA" id="ARBA00023004"/>
    </source>
</evidence>
<evidence type="ECO:0000256" key="5">
    <source>
        <dbReference type="ARBA" id="ARBA00022617"/>
    </source>
</evidence>
<evidence type="ECO:0000256" key="11">
    <source>
        <dbReference type="ARBA" id="ARBA00023136"/>
    </source>
</evidence>
<keyword evidence="14" id="KW-1185">Reference proteome</keyword>
<dbReference type="Proteomes" id="UP000460221">
    <property type="component" value="Unassembled WGS sequence"/>
</dbReference>
<evidence type="ECO:0000256" key="3">
    <source>
        <dbReference type="ARBA" id="ARBA00022448"/>
    </source>
</evidence>
<dbReference type="PIRSF" id="PIRSF000267">
    <property type="entry name" value="Cyt_oxidse_sub2"/>
    <property type="match status" value="1"/>
</dbReference>
<name>A0A7K1FQN7_9ACTN</name>
<dbReference type="PANTHER" id="PTHR43141">
    <property type="entry name" value="CYTOCHROME BD2 SUBUNIT II"/>
    <property type="match status" value="1"/>
</dbReference>
<accession>A0A7K1FQN7</accession>
<evidence type="ECO:0000256" key="7">
    <source>
        <dbReference type="ARBA" id="ARBA00022723"/>
    </source>
</evidence>
<keyword evidence="9 12" id="KW-1133">Transmembrane helix</keyword>
<dbReference type="GO" id="GO:0046872">
    <property type="term" value="F:metal ion binding"/>
    <property type="evidence" value="ECO:0007669"/>
    <property type="project" value="UniProtKB-KW"/>
</dbReference>
<feature type="transmembrane region" description="Helical" evidence="12">
    <location>
        <begin position="82"/>
        <end position="102"/>
    </location>
</feature>
<keyword evidence="5" id="KW-0349">Heme</keyword>
<evidence type="ECO:0000256" key="6">
    <source>
        <dbReference type="ARBA" id="ARBA00022692"/>
    </source>
</evidence>
<evidence type="ECO:0000313" key="13">
    <source>
        <dbReference type="EMBL" id="MTD16461.1"/>
    </source>
</evidence>
<comment type="similarity">
    <text evidence="2">Belongs to the cytochrome ubiquinol oxidase subunit 2 family.</text>
</comment>
<protein>
    <submittedName>
        <fullName evidence="13">Cytochrome d ubiquinol oxidase subunit II</fullName>
    </submittedName>
</protein>
<dbReference type="NCBIfam" id="TIGR00203">
    <property type="entry name" value="cydB"/>
    <property type="match status" value="1"/>
</dbReference>
<feature type="transmembrane region" description="Helical" evidence="12">
    <location>
        <begin position="247"/>
        <end position="267"/>
    </location>
</feature>
<dbReference type="GO" id="GO:0019646">
    <property type="term" value="P:aerobic electron transport chain"/>
    <property type="evidence" value="ECO:0007669"/>
    <property type="project" value="TreeGrafter"/>
</dbReference>
<comment type="caution">
    <text evidence="13">The sequence shown here is derived from an EMBL/GenBank/DDBJ whole genome shotgun (WGS) entry which is preliminary data.</text>
</comment>
<dbReference type="EMBL" id="WLYK01000009">
    <property type="protein sequence ID" value="MTD16461.1"/>
    <property type="molecule type" value="Genomic_DNA"/>
</dbReference>
<keyword evidence="10" id="KW-0408">Iron</keyword>
<evidence type="ECO:0000256" key="8">
    <source>
        <dbReference type="ARBA" id="ARBA00022982"/>
    </source>
</evidence>
<organism evidence="13 14">
    <name type="scientific">Nakamurella alba</name>
    <dbReference type="NCBI Taxonomy" id="2665158"/>
    <lineage>
        <taxon>Bacteria</taxon>
        <taxon>Bacillati</taxon>
        <taxon>Actinomycetota</taxon>
        <taxon>Actinomycetes</taxon>
        <taxon>Nakamurellales</taxon>
        <taxon>Nakamurellaceae</taxon>
        <taxon>Nakamurella</taxon>
    </lineage>
</organism>
<evidence type="ECO:0000256" key="12">
    <source>
        <dbReference type="SAM" id="Phobius"/>
    </source>
</evidence>
<evidence type="ECO:0000256" key="1">
    <source>
        <dbReference type="ARBA" id="ARBA00004651"/>
    </source>
</evidence>
<evidence type="ECO:0000256" key="4">
    <source>
        <dbReference type="ARBA" id="ARBA00022475"/>
    </source>
</evidence>
<dbReference type="GO" id="GO:0009055">
    <property type="term" value="F:electron transfer activity"/>
    <property type="evidence" value="ECO:0007669"/>
    <property type="project" value="TreeGrafter"/>
</dbReference>
<dbReference type="PANTHER" id="PTHR43141:SF5">
    <property type="entry name" value="CYTOCHROME BD-I UBIQUINOL OXIDASE SUBUNIT 2"/>
    <property type="match status" value="1"/>
</dbReference>
<feature type="transmembrane region" description="Helical" evidence="12">
    <location>
        <begin position="161"/>
        <end position="182"/>
    </location>
</feature>
<comment type="subcellular location">
    <subcellularLocation>
        <location evidence="1">Cell membrane</location>
        <topology evidence="1">Multi-pass membrane protein</topology>
    </subcellularLocation>
</comment>
<keyword evidence="3" id="KW-0813">Transport</keyword>
<evidence type="ECO:0000313" key="14">
    <source>
        <dbReference type="Proteomes" id="UP000460221"/>
    </source>
</evidence>
<reference evidence="13 14" key="1">
    <citation type="submission" date="2019-11" db="EMBL/GenBank/DDBJ databases">
        <authorList>
            <person name="Jiang L.-Q."/>
        </authorList>
    </citation>
    <scope>NUCLEOTIDE SEQUENCE [LARGE SCALE GENOMIC DNA]</scope>
    <source>
        <strain evidence="13 14">YIM 132087</strain>
    </source>
</reference>
<dbReference type="GO" id="GO:0016682">
    <property type="term" value="F:oxidoreductase activity, acting on diphenols and related substances as donors, oxygen as acceptor"/>
    <property type="evidence" value="ECO:0007669"/>
    <property type="project" value="TreeGrafter"/>
</dbReference>
<feature type="transmembrane region" description="Helical" evidence="12">
    <location>
        <begin position="219"/>
        <end position="240"/>
    </location>
</feature>
<evidence type="ECO:0000256" key="9">
    <source>
        <dbReference type="ARBA" id="ARBA00022989"/>
    </source>
</evidence>
<keyword evidence="11 12" id="KW-0472">Membrane</keyword>
<evidence type="ECO:0000256" key="2">
    <source>
        <dbReference type="ARBA" id="ARBA00007543"/>
    </source>
</evidence>
<dbReference type="Pfam" id="PF02322">
    <property type="entry name" value="Cyt_bd_oxida_II"/>
    <property type="match status" value="1"/>
</dbReference>
<dbReference type="RefSeq" id="WP_154770436.1">
    <property type="nucleotide sequence ID" value="NZ_WLYK01000009.1"/>
</dbReference>
<dbReference type="GO" id="GO:0005886">
    <property type="term" value="C:plasma membrane"/>
    <property type="evidence" value="ECO:0007669"/>
    <property type="project" value="UniProtKB-SubCell"/>
</dbReference>
<feature type="transmembrane region" description="Helical" evidence="12">
    <location>
        <begin position="300"/>
        <end position="320"/>
    </location>
</feature>
<dbReference type="InterPro" id="IPR003317">
    <property type="entry name" value="Cyt-d_oxidase_su2"/>
</dbReference>
<keyword evidence="8" id="KW-0249">Electron transport</keyword>